<evidence type="ECO:0000256" key="2">
    <source>
        <dbReference type="ARBA" id="ARBA00004167"/>
    </source>
</evidence>
<keyword evidence="18" id="KW-1185">Reference proteome</keyword>
<dbReference type="Pfam" id="PF13639">
    <property type="entry name" value="zf-RING_2"/>
    <property type="match status" value="1"/>
</dbReference>
<dbReference type="GO" id="GO:0061630">
    <property type="term" value="F:ubiquitin protein ligase activity"/>
    <property type="evidence" value="ECO:0007669"/>
    <property type="project" value="UniProtKB-EC"/>
</dbReference>
<evidence type="ECO:0000256" key="12">
    <source>
        <dbReference type="ARBA" id="ARBA00023136"/>
    </source>
</evidence>
<accession>A0A7J6XCD0</accession>
<keyword evidence="9" id="KW-0833">Ubl conjugation pathway</keyword>
<dbReference type="Gene3D" id="3.30.40.10">
    <property type="entry name" value="Zinc/RING finger domain, C3HC4 (zinc finger)"/>
    <property type="match status" value="1"/>
</dbReference>
<evidence type="ECO:0000256" key="14">
    <source>
        <dbReference type="PROSITE-ProRule" id="PRU00175"/>
    </source>
</evidence>
<dbReference type="InterPro" id="IPR013083">
    <property type="entry name" value="Znf_RING/FYVE/PHD"/>
</dbReference>
<comment type="catalytic activity">
    <reaction evidence="1">
        <text>S-ubiquitinyl-[E2 ubiquitin-conjugating enzyme]-L-cysteine + [acceptor protein]-L-lysine = [E2 ubiquitin-conjugating enzyme]-L-cysteine + N(6)-ubiquitinyl-[acceptor protein]-L-lysine.</text>
        <dbReference type="EC" id="2.3.2.27"/>
    </reaction>
</comment>
<evidence type="ECO:0000256" key="1">
    <source>
        <dbReference type="ARBA" id="ARBA00000900"/>
    </source>
</evidence>
<comment type="similarity">
    <text evidence="13">Belongs to the RING-type zinc finger family. ATL subfamily.</text>
</comment>
<organism evidence="17 18">
    <name type="scientific">Thalictrum thalictroides</name>
    <name type="common">Rue-anemone</name>
    <name type="synonym">Anemone thalictroides</name>
    <dbReference type="NCBI Taxonomy" id="46969"/>
    <lineage>
        <taxon>Eukaryota</taxon>
        <taxon>Viridiplantae</taxon>
        <taxon>Streptophyta</taxon>
        <taxon>Embryophyta</taxon>
        <taxon>Tracheophyta</taxon>
        <taxon>Spermatophyta</taxon>
        <taxon>Magnoliopsida</taxon>
        <taxon>Ranunculales</taxon>
        <taxon>Ranunculaceae</taxon>
        <taxon>Thalictroideae</taxon>
        <taxon>Thalictrum</taxon>
    </lineage>
</organism>
<comment type="subcellular location">
    <subcellularLocation>
        <location evidence="2">Membrane</location>
        <topology evidence="2">Single-pass membrane protein</topology>
    </subcellularLocation>
</comment>
<keyword evidence="7" id="KW-0479">Metal-binding</keyword>
<evidence type="ECO:0000256" key="9">
    <source>
        <dbReference type="ARBA" id="ARBA00022786"/>
    </source>
</evidence>
<keyword evidence="5" id="KW-0808">Transferase</keyword>
<dbReference type="OrthoDB" id="8062037at2759"/>
<keyword evidence="8 14" id="KW-0863">Zinc-finger</keyword>
<dbReference type="FunFam" id="3.30.40.10:FF:000187">
    <property type="entry name" value="E3 ubiquitin-protein ligase ATL6"/>
    <property type="match status" value="1"/>
</dbReference>
<feature type="compositionally biased region" description="Basic and acidic residues" evidence="15">
    <location>
        <begin position="167"/>
        <end position="180"/>
    </location>
</feature>
<evidence type="ECO:0000256" key="11">
    <source>
        <dbReference type="ARBA" id="ARBA00022989"/>
    </source>
</evidence>
<proteinExistence type="inferred from homology"/>
<keyword evidence="12" id="KW-0472">Membrane</keyword>
<dbReference type="Proteomes" id="UP000554482">
    <property type="component" value="Unassembled WGS sequence"/>
</dbReference>
<protein>
    <recommendedName>
        <fullName evidence="4">RING-type E3 ubiquitin transferase</fullName>
        <ecNumber evidence="4">2.3.2.27</ecNumber>
    </recommendedName>
</protein>
<evidence type="ECO:0000256" key="5">
    <source>
        <dbReference type="ARBA" id="ARBA00022679"/>
    </source>
</evidence>
<feature type="domain" description="RING-type" evidence="16">
    <location>
        <begin position="51"/>
        <end position="93"/>
    </location>
</feature>
<dbReference type="AlphaFoldDB" id="A0A7J6XCD0"/>
<evidence type="ECO:0000256" key="13">
    <source>
        <dbReference type="ARBA" id="ARBA00024209"/>
    </source>
</evidence>
<evidence type="ECO:0000256" key="6">
    <source>
        <dbReference type="ARBA" id="ARBA00022692"/>
    </source>
</evidence>
<dbReference type="SMART" id="SM00184">
    <property type="entry name" value="RING"/>
    <property type="match status" value="1"/>
</dbReference>
<dbReference type="GO" id="GO:0016020">
    <property type="term" value="C:membrane"/>
    <property type="evidence" value="ECO:0007669"/>
    <property type="project" value="UniProtKB-SubCell"/>
</dbReference>
<evidence type="ECO:0000256" key="7">
    <source>
        <dbReference type="ARBA" id="ARBA00022723"/>
    </source>
</evidence>
<reference evidence="17 18" key="1">
    <citation type="submission" date="2020-06" db="EMBL/GenBank/DDBJ databases">
        <title>Transcriptomic and genomic resources for Thalictrum thalictroides and T. hernandezii: Facilitating candidate gene discovery in an emerging model plant lineage.</title>
        <authorList>
            <person name="Arias T."/>
            <person name="Riano-Pachon D.M."/>
            <person name="Di Stilio V.S."/>
        </authorList>
    </citation>
    <scope>NUCLEOTIDE SEQUENCE [LARGE SCALE GENOMIC DNA]</scope>
    <source>
        <strain evidence="18">cv. WT478/WT964</strain>
        <tissue evidence="17">Leaves</tissue>
    </source>
</reference>
<gene>
    <name evidence="17" type="ORF">FRX31_003835</name>
</gene>
<comment type="pathway">
    <text evidence="3">Protein modification; protein ubiquitination.</text>
</comment>
<comment type="caution">
    <text evidence="17">The sequence shown here is derived from an EMBL/GenBank/DDBJ whole genome shotgun (WGS) entry which is preliminary data.</text>
</comment>
<keyword evidence="11" id="KW-1133">Transmembrane helix</keyword>
<keyword evidence="10" id="KW-0862">Zinc</keyword>
<dbReference type="GO" id="GO:0008270">
    <property type="term" value="F:zinc ion binding"/>
    <property type="evidence" value="ECO:0007669"/>
    <property type="project" value="UniProtKB-KW"/>
</dbReference>
<evidence type="ECO:0000259" key="16">
    <source>
        <dbReference type="PROSITE" id="PS50089"/>
    </source>
</evidence>
<sequence length="291" mass="31986">MATNEPVHVHHISSRRRVVPEEDHRSLIDSLPLFSFNSISKLRSSSPSGDCAVCLSKFEPDDQLRLLPLCCHAFHSSCIDTWLASNHTCPLCRSTVHVDESDGYLKLISSSSRGSESFRVEIGNVSSRRIESDSGNDRRRSYSIGSFEYIVEDETSEIAIEPIHRRGDSESTFGGKKDEIPSPAAGMNPRTPGSEIAAEVASGGRGWLKDYIDRLASSSSASSISSRALSFRFSERFFTGSSRRSESFTGSSRRSNNSAVGAIVNGGNWDLEGNRYGEEIGSFLRWLSGVY</sequence>
<evidence type="ECO:0000256" key="15">
    <source>
        <dbReference type="SAM" id="MobiDB-lite"/>
    </source>
</evidence>
<dbReference type="SUPFAM" id="SSF57850">
    <property type="entry name" value="RING/U-box"/>
    <property type="match status" value="1"/>
</dbReference>
<dbReference type="PANTHER" id="PTHR45768">
    <property type="entry name" value="E3 UBIQUITIN-PROTEIN LIGASE RNF13-LIKE"/>
    <property type="match status" value="1"/>
</dbReference>
<dbReference type="GO" id="GO:0016567">
    <property type="term" value="P:protein ubiquitination"/>
    <property type="evidence" value="ECO:0007669"/>
    <property type="project" value="TreeGrafter"/>
</dbReference>
<dbReference type="InterPro" id="IPR001841">
    <property type="entry name" value="Znf_RING"/>
</dbReference>
<name>A0A7J6XCD0_THATH</name>
<evidence type="ECO:0000256" key="10">
    <source>
        <dbReference type="ARBA" id="ARBA00022833"/>
    </source>
</evidence>
<dbReference type="CDD" id="cd16461">
    <property type="entry name" value="RING-H2_EL5-like"/>
    <property type="match status" value="1"/>
</dbReference>
<dbReference type="PROSITE" id="PS50089">
    <property type="entry name" value="ZF_RING_2"/>
    <property type="match status" value="1"/>
</dbReference>
<dbReference type="EMBL" id="JABWDY010002539">
    <property type="protein sequence ID" value="KAF5206578.1"/>
    <property type="molecule type" value="Genomic_DNA"/>
</dbReference>
<evidence type="ECO:0000256" key="4">
    <source>
        <dbReference type="ARBA" id="ARBA00012483"/>
    </source>
</evidence>
<dbReference type="EC" id="2.3.2.27" evidence="4"/>
<keyword evidence="6" id="KW-0812">Transmembrane</keyword>
<evidence type="ECO:0000313" key="18">
    <source>
        <dbReference type="Proteomes" id="UP000554482"/>
    </source>
</evidence>
<evidence type="ECO:0000313" key="17">
    <source>
        <dbReference type="EMBL" id="KAF5206578.1"/>
    </source>
</evidence>
<evidence type="ECO:0000256" key="3">
    <source>
        <dbReference type="ARBA" id="ARBA00004906"/>
    </source>
</evidence>
<dbReference type="PANTHER" id="PTHR45768:SF16">
    <property type="entry name" value="E3 UBIQUITIN-PROTEIN LIGASE ATL4"/>
    <property type="match status" value="1"/>
</dbReference>
<evidence type="ECO:0000256" key="8">
    <source>
        <dbReference type="ARBA" id="ARBA00022771"/>
    </source>
</evidence>
<feature type="region of interest" description="Disordered" evidence="15">
    <location>
        <begin position="167"/>
        <end position="190"/>
    </location>
</feature>